<dbReference type="Proteomes" id="UP000316252">
    <property type="component" value="Unassembled WGS sequence"/>
</dbReference>
<evidence type="ECO:0000313" key="1">
    <source>
        <dbReference type="EMBL" id="TPW77490.1"/>
    </source>
</evidence>
<dbReference type="EMBL" id="VHQG01000001">
    <property type="protein sequence ID" value="TPW77490.1"/>
    <property type="molecule type" value="Genomic_DNA"/>
</dbReference>
<protein>
    <submittedName>
        <fullName evidence="1">Uncharacterized protein</fullName>
    </submittedName>
</protein>
<comment type="caution">
    <text evidence="1">The sequence shown here is derived from an EMBL/GenBank/DDBJ whole genome shotgun (WGS) entry which is preliminary data.</text>
</comment>
<evidence type="ECO:0000313" key="2">
    <source>
        <dbReference type="Proteomes" id="UP000316252"/>
    </source>
</evidence>
<organism evidence="1 2">
    <name type="scientific">Schumannella soli</name>
    <dbReference type="NCBI Taxonomy" id="2590779"/>
    <lineage>
        <taxon>Bacteria</taxon>
        <taxon>Bacillati</taxon>
        <taxon>Actinomycetota</taxon>
        <taxon>Actinomycetes</taxon>
        <taxon>Micrococcales</taxon>
        <taxon>Microbacteriaceae</taxon>
        <taxon>Schumannella</taxon>
    </lineage>
</organism>
<name>A0A506Y7K0_9MICO</name>
<dbReference type="OrthoDB" id="9804685at2"/>
<reference evidence="1 2" key="1">
    <citation type="submission" date="2019-06" db="EMBL/GenBank/DDBJ databases">
        <authorList>
            <person name="Li F."/>
        </authorList>
    </citation>
    <scope>NUCLEOTIDE SEQUENCE [LARGE SCALE GENOMIC DNA]</scope>
    <source>
        <strain evidence="1 2">10F1D-1</strain>
    </source>
</reference>
<dbReference type="RefSeq" id="WP_141162018.1">
    <property type="nucleotide sequence ID" value="NZ_VHQG01000001.1"/>
</dbReference>
<dbReference type="AlphaFoldDB" id="A0A506Y7K0"/>
<gene>
    <name evidence="1" type="ORF">FJ657_02065</name>
</gene>
<proteinExistence type="predicted"/>
<sequence>MIPRPHPEPGRLVDAEFQVLDRQVLDRNGEPVVTVDDVEITDIPRGVELDPDADAPVIENLLSGSAVLGTRLFGGRPPESRWQRIRWSHVTEIGTAVELNTTADRLDASWTERWVRNHLIGRIPGGRHAPD</sequence>
<accession>A0A506Y7K0</accession>
<keyword evidence="2" id="KW-1185">Reference proteome</keyword>